<dbReference type="Proteomes" id="UP000011607">
    <property type="component" value="Unassembled WGS sequence"/>
</dbReference>
<evidence type="ECO:0000259" key="3">
    <source>
        <dbReference type="SMART" id="SM01027"/>
    </source>
</evidence>
<dbReference type="InterPro" id="IPR011108">
    <property type="entry name" value="RMMBL"/>
</dbReference>
<dbReference type="eggNOG" id="arCOG00543">
    <property type="taxonomic scope" value="Archaea"/>
</dbReference>
<evidence type="ECO:0000256" key="1">
    <source>
        <dbReference type="ARBA" id="ARBA00022801"/>
    </source>
</evidence>
<feature type="domain" description="Beta-Casp" evidence="3">
    <location>
        <begin position="282"/>
        <end position="413"/>
    </location>
</feature>
<dbReference type="RefSeq" id="WP_006672683.1">
    <property type="nucleotide sequence ID" value="NZ_AOMA01000084.1"/>
</dbReference>
<organism evidence="4 5">
    <name type="scientific">Halobiforma nitratireducens JCM 10879</name>
    <dbReference type="NCBI Taxonomy" id="1227454"/>
    <lineage>
        <taxon>Archaea</taxon>
        <taxon>Methanobacteriati</taxon>
        <taxon>Methanobacteriota</taxon>
        <taxon>Stenosarchaea group</taxon>
        <taxon>Halobacteria</taxon>
        <taxon>Halobacteriales</taxon>
        <taxon>Natrialbaceae</taxon>
        <taxon>Halobiforma</taxon>
    </lineage>
</organism>
<feature type="domain" description="Metallo-beta-lactamase" evidence="2">
    <location>
        <begin position="48"/>
        <end position="277"/>
    </location>
</feature>
<proteinExistence type="predicted"/>
<dbReference type="InterPro" id="IPR036866">
    <property type="entry name" value="RibonucZ/Hydroxyglut_hydro"/>
</dbReference>
<dbReference type="SMART" id="SM01027">
    <property type="entry name" value="Beta-Casp"/>
    <property type="match status" value="1"/>
</dbReference>
<dbReference type="PANTHER" id="PTHR11203">
    <property type="entry name" value="CLEAVAGE AND POLYADENYLATION SPECIFICITY FACTOR FAMILY MEMBER"/>
    <property type="match status" value="1"/>
</dbReference>
<dbReference type="InterPro" id="IPR001279">
    <property type="entry name" value="Metallo-B-lactamas"/>
</dbReference>
<dbReference type="Gene3D" id="3.40.50.10890">
    <property type="match status" value="1"/>
</dbReference>
<evidence type="ECO:0000259" key="2">
    <source>
        <dbReference type="SMART" id="SM00849"/>
    </source>
</evidence>
<accession>M0M1N0</accession>
<dbReference type="SUPFAM" id="SSF56281">
    <property type="entry name" value="Metallo-hydrolase/oxidoreductase"/>
    <property type="match status" value="1"/>
</dbReference>
<dbReference type="SMART" id="SM00849">
    <property type="entry name" value="Lactamase_B"/>
    <property type="match status" value="1"/>
</dbReference>
<protein>
    <submittedName>
        <fullName evidence="4">Metal-dependent RNase</fullName>
    </submittedName>
</protein>
<dbReference type="Pfam" id="PF07521">
    <property type="entry name" value="RMMBL"/>
    <property type="match status" value="1"/>
</dbReference>
<dbReference type="Gene3D" id="3.60.15.10">
    <property type="entry name" value="Ribonuclease Z/Hydroxyacylglutathione hydrolase-like"/>
    <property type="match status" value="1"/>
</dbReference>
<reference evidence="4 5" key="1">
    <citation type="journal article" date="2014" name="PLoS Genet.">
        <title>Phylogenetically driven sequencing of extremely halophilic archaea reveals strategies for static and dynamic osmo-response.</title>
        <authorList>
            <person name="Becker E.A."/>
            <person name="Seitzer P.M."/>
            <person name="Tritt A."/>
            <person name="Larsen D."/>
            <person name="Krusor M."/>
            <person name="Yao A.I."/>
            <person name="Wu D."/>
            <person name="Madern D."/>
            <person name="Eisen J.A."/>
            <person name="Darling A.E."/>
            <person name="Facciotti M.T."/>
        </authorList>
    </citation>
    <scope>NUCLEOTIDE SEQUENCE [LARGE SCALE GENOMIC DNA]</scope>
    <source>
        <strain evidence="4 5">JCM 10879</strain>
    </source>
</reference>
<evidence type="ECO:0000313" key="4">
    <source>
        <dbReference type="EMBL" id="EMA39318.1"/>
    </source>
</evidence>
<name>M0M1N0_9EURY</name>
<evidence type="ECO:0000313" key="5">
    <source>
        <dbReference type="Proteomes" id="UP000011607"/>
    </source>
</evidence>
<keyword evidence="5" id="KW-1185">Reference proteome</keyword>
<dbReference type="Pfam" id="PF10996">
    <property type="entry name" value="Beta-Casp"/>
    <property type="match status" value="1"/>
</dbReference>
<sequence length="613" mass="67403">MTGDTDDQVAYKTTTATEYTEDDVPLAVDPGEGTPFIVIPRGGVQEVGRSCYQLETKFGTYLVDAGLNQGDGGQFPDFRGIDEGQIDAVFLTHAHIDHVGALPVIESRNLLSPRAPIITTRPTEALASTLLKDSLKIHKEKAEKPGREQLYTDADVRKVLDRFVPRGYIRSDIQDYVPNLPEQETLTFEFGNAGHLLGSAWIAFETMGSRVVFSGDLGGRSNHLPDIEDPPKADSLFLEATYGGTENHDSASETRTEIYSDAITAARNQEPVLIPSFGVGRSQELLYIFKNRLHQLDNDTRSQIQLIYDGMAVGATNTYNQHAHGEFASESIRNLRVSNGEDQPFLPDQADAGYHIDRQDALDNERTPIIIAPSGMLAGGWAPSYLVEFADRYDHANIFLCGFQAEGTPGRQLEDAIDAEAGTIEITLPALRLGEGVPDTDDGTTVEIPTEWITRYSGLSAHGARQTLREFARMVSPEEITLVHGEPDQQRALAANLADKVETVTGIRVGGMMDATPVRPRTDDDSDSALTDRPATKLLDEAEHELTFDETTAATDMDHSDLVDRMDTLEMALRTIDAELGVARHDDTFSEAEIRSIVRDEMRSLLRDEGLID</sequence>
<dbReference type="InterPro" id="IPR050698">
    <property type="entry name" value="MBL"/>
</dbReference>
<gene>
    <name evidence="4" type="ORF">C446_08806</name>
</gene>
<dbReference type="AlphaFoldDB" id="M0M1N0"/>
<dbReference type="InterPro" id="IPR022712">
    <property type="entry name" value="Beta_Casp"/>
</dbReference>
<dbReference type="GO" id="GO:0016787">
    <property type="term" value="F:hydrolase activity"/>
    <property type="evidence" value="ECO:0007669"/>
    <property type="project" value="UniProtKB-KW"/>
</dbReference>
<dbReference type="GO" id="GO:0004521">
    <property type="term" value="F:RNA endonuclease activity"/>
    <property type="evidence" value="ECO:0007669"/>
    <property type="project" value="TreeGrafter"/>
</dbReference>
<dbReference type="OrthoDB" id="7155at2157"/>
<dbReference type="EMBL" id="AOMA01000084">
    <property type="protein sequence ID" value="EMA39318.1"/>
    <property type="molecule type" value="Genomic_DNA"/>
</dbReference>
<comment type="caution">
    <text evidence="4">The sequence shown here is derived from an EMBL/GenBank/DDBJ whole genome shotgun (WGS) entry which is preliminary data.</text>
</comment>
<dbReference type="PANTHER" id="PTHR11203:SF37">
    <property type="entry name" value="INTEGRATOR COMPLEX SUBUNIT 11"/>
    <property type="match status" value="1"/>
</dbReference>
<dbReference type="PATRIC" id="fig|1227454.3.peg.1786"/>
<keyword evidence="1" id="KW-0378">Hydrolase</keyword>
<dbReference type="Pfam" id="PF00753">
    <property type="entry name" value="Lactamase_B"/>
    <property type="match status" value="1"/>
</dbReference>
<dbReference type="CDD" id="cd16295">
    <property type="entry name" value="TTHA0252-CPSF-like_MBL-fold"/>
    <property type="match status" value="1"/>
</dbReference>